<dbReference type="PANTHER" id="PTHR13602:SF2">
    <property type="entry name" value="UPF0488 PROTEIN C8ORF33"/>
    <property type="match status" value="1"/>
</dbReference>
<feature type="region of interest" description="Disordered" evidence="2">
    <location>
        <begin position="1"/>
        <end position="22"/>
    </location>
</feature>
<keyword evidence="4" id="KW-1185">Reference proteome</keyword>
<feature type="compositionally biased region" description="Basic residues" evidence="2">
    <location>
        <begin position="1"/>
        <end position="11"/>
    </location>
</feature>
<reference evidence="3" key="1">
    <citation type="submission" date="2022-01" db="EMBL/GenBank/DDBJ databases">
        <authorList>
            <person name="King R."/>
        </authorList>
    </citation>
    <scope>NUCLEOTIDE SEQUENCE</scope>
</reference>
<proteinExistence type="inferred from homology"/>
<dbReference type="Proteomes" id="UP001153620">
    <property type="component" value="Chromosome 2"/>
</dbReference>
<dbReference type="PANTHER" id="PTHR13602">
    <property type="entry name" value="UPF0488 PROTEIN C8ORF33"/>
    <property type="match status" value="1"/>
</dbReference>
<reference evidence="3" key="2">
    <citation type="submission" date="2022-10" db="EMBL/GenBank/DDBJ databases">
        <authorList>
            <consortium name="ENA_rothamsted_submissions"/>
            <consortium name="culmorum"/>
            <person name="King R."/>
        </authorList>
    </citation>
    <scope>NUCLEOTIDE SEQUENCE</scope>
</reference>
<dbReference type="InterPro" id="IPR029274">
    <property type="entry name" value="DUF4615"/>
</dbReference>
<accession>A0A9N9WTQ2</accession>
<protein>
    <submittedName>
        <fullName evidence="3">Uncharacterized protein</fullName>
    </submittedName>
</protein>
<dbReference type="EMBL" id="OU895878">
    <property type="protein sequence ID" value="CAG9805604.1"/>
    <property type="molecule type" value="Genomic_DNA"/>
</dbReference>
<dbReference type="Pfam" id="PF15393">
    <property type="entry name" value="DUF4615"/>
    <property type="match status" value="1"/>
</dbReference>
<evidence type="ECO:0000313" key="3">
    <source>
        <dbReference type="EMBL" id="CAG9805604.1"/>
    </source>
</evidence>
<dbReference type="OrthoDB" id="20277at2759"/>
<evidence type="ECO:0000256" key="2">
    <source>
        <dbReference type="SAM" id="MobiDB-lite"/>
    </source>
</evidence>
<organism evidence="3 4">
    <name type="scientific">Chironomus riparius</name>
    <dbReference type="NCBI Taxonomy" id="315576"/>
    <lineage>
        <taxon>Eukaryota</taxon>
        <taxon>Metazoa</taxon>
        <taxon>Ecdysozoa</taxon>
        <taxon>Arthropoda</taxon>
        <taxon>Hexapoda</taxon>
        <taxon>Insecta</taxon>
        <taxon>Pterygota</taxon>
        <taxon>Neoptera</taxon>
        <taxon>Endopterygota</taxon>
        <taxon>Diptera</taxon>
        <taxon>Nematocera</taxon>
        <taxon>Chironomoidea</taxon>
        <taxon>Chironomidae</taxon>
        <taxon>Chironominae</taxon>
        <taxon>Chironomus</taxon>
    </lineage>
</organism>
<name>A0A9N9WTQ2_9DIPT</name>
<sequence length="163" mass="18609">MPPKRNIKPNKSKPPQLLQVNSENNTAESIELELKFDQEILWCITQFEKLISSGKLNDAKKHESIKAINILRKPNVTKIEKIQLMKSYFKDYKAKMAKDEEEVKKSANLSFEVDSESKSAGKFLKRKIEQSSNQPESTGFLFNFNVNDNASTLGDEIKKLSLS</sequence>
<evidence type="ECO:0000256" key="1">
    <source>
        <dbReference type="ARBA" id="ARBA00005707"/>
    </source>
</evidence>
<evidence type="ECO:0000313" key="4">
    <source>
        <dbReference type="Proteomes" id="UP001153620"/>
    </source>
</evidence>
<comment type="similarity">
    <text evidence="1">Belongs to the UPF0488 family.</text>
</comment>
<dbReference type="AlphaFoldDB" id="A0A9N9WTQ2"/>
<gene>
    <name evidence="3" type="ORF">CHIRRI_LOCUS8473</name>
</gene>